<accession>A0A8T0BS26</accession>
<evidence type="ECO:0000256" key="1">
    <source>
        <dbReference type="SAM" id="MobiDB-lite"/>
    </source>
</evidence>
<dbReference type="EMBL" id="JABFDY010000003">
    <property type="protein sequence ID" value="KAF7709828.1"/>
    <property type="molecule type" value="Genomic_DNA"/>
</dbReference>
<feature type="region of interest" description="Disordered" evidence="1">
    <location>
        <begin position="71"/>
        <end position="96"/>
    </location>
</feature>
<feature type="region of interest" description="Disordered" evidence="1">
    <location>
        <begin position="108"/>
        <end position="215"/>
    </location>
</feature>
<proteinExistence type="predicted"/>
<dbReference type="Proteomes" id="UP000606274">
    <property type="component" value="Unassembled WGS sequence"/>
</dbReference>
<comment type="caution">
    <text evidence="3">The sequence shown here is derived from an EMBL/GenBank/DDBJ whole genome shotgun (WGS) entry which is preliminary data.</text>
</comment>
<evidence type="ECO:0000313" key="4">
    <source>
        <dbReference type="Proteomes" id="UP000606274"/>
    </source>
</evidence>
<dbReference type="InterPro" id="IPR057881">
    <property type="entry name" value="ICE1_C"/>
</dbReference>
<name>A0A8T0BS26_SILME</name>
<sequence length="401" mass="45101">MRNAPPRINATDVTANRLNNVIRFQLNPDVYDVIAIRQNRNIRPRRMVTSPQSKYQNNPFGFHVQHLHHTANRSSRSLPHLSPEQNYNNELSRRSNSNCTIDTLELTHDSEYDSFTPSQKVEPNKENTPAVDTVPAVEELTTVDEKPASPQVPAVEQSPAPPHVPAVEQSPAPPHVPAVEQSPAPPHVPAVEQSPAPPHVPAEEHHVPDVQDEPPEKIYSTITSTLKALLEDSSLTFQKNSWYGDDLCPAAWDYVFSLDLLCAQLGWTWTYKNMLGNDIWQTLDTLLLQTRTEQTPYRNVSVAAVFRLLGRLGQLGLKKNMAVSVRNLLKGIHEFGNRKLSKDLPWEVQLAMVYATHDLAPSNPKVALKTVESWRQKIRQPVPLAVTKCLEQIGFLCHQNN</sequence>
<dbReference type="Pfam" id="PF25817">
    <property type="entry name" value="ICE1_C"/>
    <property type="match status" value="1"/>
</dbReference>
<gene>
    <name evidence="3" type="ORF">HF521_016678</name>
</gene>
<reference evidence="3" key="1">
    <citation type="submission" date="2020-08" db="EMBL/GenBank/DDBJ databases">
        <title>Chromosome-level assembly of Southern catfish (Silurus meridionalis) provides insights into visual adaptation to the nocturnal and benthic lifestyles.</title>
        <authorList>
            <person name="Zhang Y."/>
            <person name="Wang D."/>
            <person name="Peng Z."/>
        </authorList>
    </citation>
    <scope>NUCLEOTIDE SEQUENCE</scope>
    <source>
        <strain evidence="3">SWU-2019-XX</strain>
        <tissue evidence="3">Muscle</tissue>
    </source>
</reference>
<organism evidence="3 4">
    <name type="scientific">Silurus meridionalis</name>
    <name type="common">Southern catfish</name>
    <name type="synonym">Silurus soldatovi meridionalis</name>
    <dbReference type="NCBI Taxonomy" id="175797"/>
    <lineage>
        <taxon>Eukaryota</taxon>
        <taxon>Metazoa</taxon>
        <taxon>Chordata</taxon>
        <taxon>Craniata</taxon>
        <taxon>Vertebrata</taxon>
        <taxon>Euteleostomi</taxon>
        <taxon>Actinopterygii</taxon>
        <taxon>Neopterygii</taxon>
        <taxon>Teleostei</taxon>
        <taxon>Ostariophysi</taxon>
        <taxon>Siluriformes</taxon>
        <taxon>Siluridae</taxon>
        <taxon>Silurus</taxon>
    </lineage>
</organism>
<dbReference type="AlphaFoldDB" id="A0A8T0BS26"/>
<feature type="compositionally biased region" description="Polar residues" evidence="1">
    <location>
        <begin position="72"/>
        <end position="96"/>
    </location>
</feature>
<protein>
    <recommendedName>
        <fullName evidence="2">Little elongation complex subunit 1 C-terminal domain-containing protein</fullName>
    </recommendedName>
</protein>
<keyword evidence="4" id="KW-1185">Reference proteome</keyword>
<evidence type="ECO:0000259" key="2">
    <source>
        <dbReference type="Pfam" id="PF25817"/>
    </source>
</evidence>
<evidence type="ECO:0000313" key="3">
    <source>
        <dbReference type="EMBL" id="KAF7709828.1"/>
    </source>
</evidence>
<feature type="domain" description="Little elongation complex subunit 1 C-terminal" evidence="2">
    <location>
        <begin position="211"/>
        <end position="393"/>
    </location>
</feature>